<dbReference type="SUPFAM" id="SSF53474">
    <property type="entry name" value="alpha/beta-Hydrolases"/>
    <property type="match status" value="1"/>
</dbReference>
<dbReference type="Proteomes" id="UP000575985">
    <property type="component" value="Unassembled WGS sequence"/>
</dbReference>
<dbReference type="InterPro" id="IPR000639">
    <property type="entry name" value="Epox_hydrolase-like"/>
</dbReference>
<dbReference type="InterPro" id="IPR050228">
    <property type="entry name" value="Carboxylesterase_BioH"/>
</dbReference>
<protein>
    <submittedName>
        <fullName evidence="2">Pimeloyl-ACP methyl ester carboxylesterase</fullName>
    </submittedName>
</protein>
<dbReference type="PANTHER" id="PTHR43194">
    <property type="entry name" value="HYDROLASE ALPHA/BETA FOLD FAMILY"/>
    <property type="match status" value="1"/>
</dbReference>
<dbReference type="EMBL" id="JACCFO010000001">
    <property type="protein sequence ID" value="NYI94351.1"/>
    <property type="molecule type" value="Genomic_DNA"/>
</dbReference>
<gene>
    <name evidence="2" type="ORF">HNR12_000628</name>
</gene>
<evidence type="ECO:0000313" key="2">
    <source>
        <dbReference type="EMBL" id="NYI94351.1"/>
    </source>
</evidence>
<reference evidence="2 3" key="1">
    <citation type="submission" date="2020-07" db="EMBL/GenBank/DDBJ databases">
        <title>Sequencing the genomes of 1000 actinobacteria strains.</title>
        <authorList>
            <person name="Klenk H.-P."/>
        </authorList>
    </citation>
    <scope>NUCLEOTIDE SEQUENCE [LARGE SCALE GENOMIC DNA]</scope>
    <source>
        <strain evidence="2 3">DSM 45927</strain>
    </source>
</reference>
<dbReference type="AlphaFoldDB" id="A0A853BIB1"/>
<name>A0A853BIB1_9ACTN</name>
<proteinExistence type="predicted"/>
<dbReference type="Gene3D" id="3.40.50.1820">
    <property type="entry name" value="alpha/beta hydrolase"/>
    <property type="match status" value="1"/>
</dbReference>
<evidence type="ECO:0000313" key="3">
    <source>
        <dbReference type="Proteomes" id="UP000575985"/>
    </source>
</evidence>
<dbReference type="GO" id="GO:0003824">
    <property type="term" value="F:catalytic activity"/>
    <property type="evidence" value="ECO:0007669"/>
    <property type="project" value="InterPro"/>
</dbReference>
<dbReference type="RefSeq" id="WP_179766011.1">
    <property type="nucleotide sequence ID" value="NZ_JACCFO010000001.1"/>
</dbReference>
<organism evidence="2 3">
    <name type="scientific">Streptomonospora nanhaiensis</name>
    <dbReference type="NCBI Taxonomy" id="1323731"/>
    <lineage>
        <taxon>Bacteria</taxon>
        <taxon>Bacillati</taxon>
        <taxon>Actinomycetota</taxon>
        <taxon>Actinomycetes</taxon>
        <taxon>Streptosporangiales</taxon>
        <taxon>Nocardiopsidaceae</taxon>
        <taxon>Streptomonospora</taxon>
    </lineage>
</organism>
<sequence>MAAPTTLDRALDTPQGTLRWTRLGRGPAVVLVHGTPFSSAVWHDIAPALARTRTVYLWDLPGFGASDKHPGRDVSLAAGQAALTRLLAHWDLPAPPAVIAHDIGGAVALRTALLDGAAYERLALIDAVATGTWGTDLFRLVRAHTDTFTALPAPMHEALVRAYIAGASHRGLHPRTADTLAAPWLDEPGRAAFYRQIAQADERHTRQIEPLLGRLDCPATVVWGRQDTWLPPEHGHRLARALPRARLEEIDGAGHLVQFDAPAQLTALLLDFLTR</sequence>
<dbReference type="PRINTS" id="PR00412">
    <property type="entry name" value="EPOXHYDRLASE"/>
</dbReference>
<comment type="caution">
    <text evidence="2">The sequence shown here is derived from an EMBL/GenBank/DDBJ whole genome shotgun (WGS) entry which is preliminary data.</text>
</comment>
<evidence type="ECO:0000259" key="1">
    <source>
        <dbReference type="Pfam" id="PF00561"/>
    </source>
</evidence>
<dbReference type="InterPro" id="IPR029058">
    <property type="entry name" value="AB_hydrolase_fold"/>
</dbReference>
<dbReference type="Pfam" id="PF00561">
    <property type="entry name" value="Abhydrolase_1"/>
    <property type="match status" value="1"/>
</dbReference>
<feature type="domain" description="AB hydrolase-1" evidence="1">
    <location>
        <begin position="27"/>
        <end position="262"/>
    </location>
</feature>
<dbReference type="PANTHER" id="PTHR43194:SF5">
    <property type="entry name" value="PIMELOYL-[ACYL-CARRIER PROTEIN] METHYL ESTER ESTERASE"/>
    <property type="match status" value="1"/>
</dbReference>
<accession>A0A853BIB1</accession>
<dbReference type="PRINTS" id="PR00111">
    <property type="entry name" value="ABHYDROLASE"/>
</dbReference>
<dbReference type="InterPro" id="IPR000073">
    <property type="entry name" value="AB_hydrolase_1"/>
</dbReference>
<keyword evidence="3" id="KW-1185">Reference proteome</keyword>